<dbReference type="AlphaFoldDB" id="A0A414B563"/>
<accession>A0A414B563</accession>
<proteinExistence type="predicted"/>
<sequence>MQNWQEITLESDTFSKAREDFNFMFQKLLKRMYKNESIEGSITLKINVDMKHDFVIGEDGETQRVDKPVFIHKIDTTVPLKDSNRGKNETGMVLVYDEELGRYILEFDATGGQKTIFDPEYQQSGNTIDADARQVDEEEVKGIPMLESADKAAESESEVVDAECEETQVEDDSNGADGDIEAGEESDYEYD</sequence>
<evidence type="ECO:0000313" key="2">
    <source>
        <dbReference type="EMBL" id="RHC64185.1"/>
    </source>
</evidence>
<dbReference type="RefSeq" id="WP_118381220.1">
    <property type="nucleotide sequence ID" value="NZ_CABJFJ010000009.1"/>
</dbReference>
<reference evidence="2 3" key="1">
    <citation type="submission" date="2018-08" db="EMBL/GenBank/DDBJ databases">
        <title>A genome reference for cultivated species of the human gut microbiota.</title>
        <authorList>
            <person name="Zou Y."/>
            <person name="Xue W."/>
            <person name="Luo G."/>
        </authorList>
    </citation>
    <scope>NUCLEOTIDE SEQUENCE [LARGE SCALE GENOMIC DNA]</scope>
    <source>
        <strain evidence="2 3">AM34-3LB</strain>
    </source>
</reference>
<evidence type="ECO:0000256" key="1">
    <source>
        <dbReference type="SAM" id="MobiDB-lite"/>
    </source>
</evidence>
<keyword evidence="3" id="KW-1185">Reference proteome</keyword>
<dbReference type="EMBL" id="QSID01000009">
    <property type="protein sequence ID" value="RHC64185.1"/>
    <property type="molecule type" value="Genomic_DNA"/>
</dbReference>
<protein>
    <submittedName>
        <fullName evidence="2">Uncharacterized protein</fullName>
    </submittedName>
</protein>
<dbReference type="Proteomes" id="UP000284621">
    <property type="component" value="Unassembled WGS sequence"/>
</dbReference>
<name>A0A414B563_9FIRM</name>
<comment type="caution">
    <text evidence="2">The sequence shown here is derived from an EMBL/GenBank/DDBJ whole genome shotgun (WGS) entry which is preliminary data.</text>
</comment>
<organism evidence="2 3">
    <name type="scientific">Anaerobutyricum hallii</name>
    <dbReference type="NCBI Taxonomy" id="39488"/>
    <lineage>
        <taxon>Bacteria</taxon>
        <taxon>Bacillati</taxon>
        <taxon>Bacillota</taxon>
        <taxon>Clostridia</taxon>
        <taxon>Lachnospirales</taxon>
        <taxon>Lachnospiraceae</taxon>
        <taxon>Anaerobutyricum</taxon>
    </lineage>
</organism>
<feature type="region of interest" description="Disordered" evidence="1">
    <location>
        <begin position="143"/>
        <end position="191"/>
    </location>
</feature>
<evidence type="ECO:0000313" key="3">
    <source>
        <dbReference type="Proteomes" id="UP000284621"/>
    </source>
</evidence>
<feature type="compositionally biased region" description="Acidic residues" evidence="1">
    <location>
        <begin position="155"/>
        <end position="191"/>
    </location>
</feature>
<gene>
    <name evidence="2" type="ORF">DW833_08980</name>
</gene>